<comment type="caution">
    <text evidence="2">The sequence shown here is derived from an EMBL/GenBank/DDBJ whole genome shotgun (WGS) entry which is preliminary data.</text>
</comment>
<reference evidence="2" key="1">
    <citation type="submission" date="2020-06" db="EMBL/GenBank/DDBJ databases">
        <authorList>
            <person name="Li T."/>
            <person name="Hu X."/>
            <person name="Zhang T."/>
            <person name="Song X."/>
            <person name="Zhang H."/>
            <person name="Dai N."/>
            <person name="Sheng W."/>
            <person name="Hou X."/>
            <person name="Wei L."/>
        </authorList>
    </citation>
    <scope>NUCLEOTIDE SEQUENCE</scope>
    <source>
        <strain evidence="2">K16</strain>
        <tissue evidence="2">Leaf</tissue>
    </source>
</reference>
<feature type="compositionally biased region" description="Basic and acidic residues" evidence="1">
    <location>
        <begin position="286"/>
        <end position="295"/>
    </location>
</feature>
<feature type="region of interest" description="Disordered" evidence="1">
    <location>
        <begin position="20"/>
        <end position="63"/>
    </location>
</feature>
<protein>
    <submittedName>
        <fullName evidence="2">Histone-lysine N-methyltransferase ATXR3</fullName>
    </submittedName>
</protein>
<feature type="compositionally biased region" description="Basic and acidic residues" evidence="1">
    <location>
        <begin position="357"/>
        <end position="372"/>
    </location>
</feature>
<dbReference type="PANTHER" id="PTHR46655">
    <property type="entry name" value="HISTONE-LYSINE N-METHYLTRANSFERASE ATXR3"/>
    <property type="match status" value="1"/>
</dbReference>
<dbReference type="Proteomes" id="UP001289374">
    <property type="component" value="Unassembled WGS sequence"/>
</dbReference>
<evidence type="ECO:0000256" key="1">
    <source>
        <dbReference type="SAM" id="MobiDB-lite"/>
    </source>
</evidence>
<feature type="compositionally biased region" description="Polar residues" evidence="1">
    <location>
        <begin position="296"/>
        <end position="315"/>
    </location>
</feature>
<organism evidence="2 3">
    <name type="scientific">Sesamum angolense</name>
    <dbReference type="NCBI Taxonomy" id="2727404"/>
    <lineage>
        <taxon>Eukaryota</taxon>
        <taxon>Viridiplantae</taxon>
        <taxon>Streptophyta</taxon>
        <taxon>Embryophyta</taxon>
        <taxon>Tracheophyta</taxon>
        <taxon>Spermatophyta</taxon>
        <taxon>Magnoliopsida</taxon>
        <taxon>eudicotyledons</taxon>
        <taxon>Gunneridae</taxon>
        <taxon>Pentapetalae</taxon>
        <taxon>asterids</taxon>
        <taxon>lamiids</taxon>
        <taxon>Lamiales</taxon>
        <taxon>Pedaliaceae</taxon>
        <taxon>Sesamum</taxon>
    </lineage>
</organism>
<name>A0AAE1T3R9_9LAMI</name>
<feature type="compositionally biased region" description="Basic and acidic residues" evidence="1">
    <location>
        <begin position="386"/>
        <end position="423"/>
    </location>
</feature>
<feature type="compositionally biased region" description="Basic and acidic residues" evidence="1">
    <location>
        <begin position="248"/>
        <end position="266"/>
    </location>
</feature>
<feature type="compositionally biased region" description="Polar residues" evidence="1">
    <location>
        <begin position="199"/>
        <end position="213"/>
    </location>
</feature>
<evidence type="ECO:0000313" key="3">
    <source>
        <dbReference type="Proteomes" id="UP001289374"/>
    </source>
</evidence>
<accession>A0AAE1T3R9</accession>
<dbReference type="EMBL" id="JACGWL010000971">
    <property type="protein sequence ID" value="KAK4381018.1"/>
    <property type="molecule type" value="Genomic_DNA"/>
</dbReference>
<sequence>MGDGGVACVPSQHIMEKFSICGGKTNGNTKLSSSSNSSTKLAKVSPSMKPRKDKGTELGSKDFGSLNKEVAGAIAMSEIEKGEFVPGKWRKSGTELEKNDWRSSKDELEKGEFVPDRWCRSDAANRTHEYGYSKSRRYDTPKEKGRKSERERTSPAAKERGLKVDRDTESTPLSGRGKGWKADRESPLLLKRKAGGVTGSVSGHHLQQTQKISSKIPGDEGSLKNDLTNSKNHAREYSFSNRLKRHGKDSNSSDRKFRGDHDEYSTSKKRKLSNDGSRSGFSSDHYSGRTTERQYKTATSSSRSTPTERQSSRYLESSRAVHDRHNSSPHHPERSPRNWAFNHDHSPARRSTPSHDQGPKHDRSRSPYDHNHHHDNRYQSPNYVERSPRDHDRNSGGRDRTPTFLDRSPRDRGRYSDHRENKSKSWSGREAAKSLCKQMARRKE</sequence>
<gene>
    <name evidence="2" type="ORF">Sango_3008300</name>
</gene>
<dbReference type="PANTHER" id="PTHR46655:SF1">
    <property type="entry name" value="HISTONE-LYSINE N-METHYLTRANSFERASE ATXR3"/>
    <property type="match status" value="1"/>
</dbReference>
<feature type="region of interest" description="Disordered" evidence="1">
    <location>
        <begin position="88"/>
        <end position="444"/>
    </location>
</feature>
<dbReference type="AlphaFoldDB" id="A0AAE1T3R9"/>
<feature type="compositionally biased region" description="Basic and acidic residues" evidence="1">
    <location>
        <begin position="319"/>
        <end position="347"/>
    </location>
</feature>
<feature type="compositionally biased region" description="Low complexity" evidence="1">
    <location>
        <begin position="28"/>
        <end position="41"/>
    </location>
</feature>
<feature type="compositionally biased region" description="Basic and acidic residues" evidence="1">
    <location>
        <begin position="92"/>
        <end position="169"/>
    </location>
</feature>
<keyword evidence="3" id="KW-1185">Reference proteome</keyword>
<reference evidence="2" key="2">
    <citation type="journal article" date="2024" name="Plant">
        <title>Genomic evolution and insights into agronomic trait innovations of Sesamum species.</title>
        <authorList>
            <person name="Miao H."/>
            <person name="Wang L."/>
            <person name="Qu L."/>
            <person name="Liu H."/>
            <person name="Sun Y."/>
            <person name="Le M."/>
            <person name="Wang Q."/>
            <person name="Wei S."/>
            <person name="Zheng Y."/>
            <person name="Lin W."/>
            <person name="Duan Y."/>
            <person name="Cao H."/>
            <person name="Xiong S."/>
            <person name="Wang X."/>
            <person name="Wei L."/>
            <person name="Li C."/>
            <person name="Ma Q."/>
            <person name="Ju M."/>
            <person name="Zhao R."/>
            <person name="Li G."/>
            <person name="Mu C."/>
            <person name="Tian Q."/>
            <person name="Mei H."/>
            <person name="Zhang T."/>
            <person name="Gao T."/>
            <person name="Zhang H."/>
        </authorList>
    </citation>
    <scope>NUCLEOTIDE SEQUENCE</scope>
    <source>
        <strain evidence="2">K16</strain>
    </source>
</reference>
<proteinExistence type="predicted"/>
<feature type="compositionally biased region" description="Polar residues" evidence="1">
    <location>
        <begin position="274"/>
        <end position="285"/>
    </location>
</feature>
<evidence type="ECO:0000313" key="2">
    <source>
        <dbReference type="EMBL" id="KAK4381018.1"/>
    </source>
</evidence>